<dbReference type="RefSeq" id="WP_200312612.1">
    <property type="nucleotide sequence ID" value="NZ_JAENIM010000046.1"/>
</dbReference>
<proteinExistence type="predicted"/>
<evidence type="ECO:0008006" key="4">
    <source>
        <dbReference type="Google" id="ProtNLM"/>
    </source>
</evidence>
<gene>
    <name evidence="2" type="ORF">JIN82_15655</name>
</gene>
<keyword evidence="1" id="KW-1133">Transmembrane helix</keyword>
<protein>
    <recommendedName>
        <fullName evidence="4">Type II secretion system (T2SS), protein M subtype b</fullName>
    </recommendedName>
</protein>
<organism evidence="2 3">
    <name type="scientific">Persicirhabdus sediminis</name>
    <dbReference type="NCBI Taxonomy" id="454144"/>
    <lineage>
        <taxon>Bacteria</taxon>
        <taxon>Pseudomonadati</taxon>
        <taxon>Verrucomicrobiota</taxon>
        <taxon>Verrucomicrobiia</taxon>
        <taxon>Verrucomicrobiales</taxon>
        <taxon>Verrucomicrobiaceae</taxon>
        <taxon>Persicirhabdus</taxon>
    </lineage>
</organism>
<evidence type="ECO:0000313" key="3">
    <source>
        <dbReference type="Proteomes" id="UP000624703"/>
    </source>
</evidence>
<name>A0A8J7SK45_9BACT</name>
<feature type="transmembrane region" description="Helical" evidence="1">
    <location>
        <begin position="6"/>
        <end position="28"/>
    </location>
</feature>
<keyword evidence="1" id="KW-0812">Transmembrane</keyword>
<dbReference type="EMBL" id="JAENIM010000046">
    <property type="protein sequence ID" value="MBK1792600.1"/>
    <property type="molecule type" value="Genomic_DNA"/>
</dbReference>
<comment type="caution">
    <text evidence="2">The sequence shown here is derived from an EMBL/GenBank/DDBJ whole genome shotgun (WGS) entry which is preliminary data.</text>
</comment>
<keyword evidence="1" id="KW-0472">Membrane</keyword>
<sequence>MSEREKKLLGLMVVITFVMLNLFGFRLLHAKMEAKERQTEQMLEEVSTFDSMIQGMVEAESEREWLNNNPPMVSTFGKVGGELVEVIKRAAAKGVQMTKQPQPLQQNLNEVGNYRSASCEVIVNGRDMEIYRWLLEMHEPTLARTVSSITITPAKSDDTRMDCRAVITQWFKPAGAESFDIE</sequence>
<dbReference type="Proteomes" id="UP000624703">
    <property type="component" value="Unassembled WGS sequence"/>
</dbReference>
<reference evidence="2" key="1">
    <citation type="submission" date="2021-01" db="EMBL/GenBank/DDBJ databases">
        <title>Modified the classification status of verrucomicrobia.</title>
        <authorList>
            <person name="Feng X."/>
        </authorList>
    </citation>
    <scope>NUCLEOTIDE SEQUENCE</scope>
    <source>
        <strain evidence="2">_KCTC 22039</strain>
    </source>
</reference>
<keyword evidence="3" id="KW-1185">Reference proteome</keyword>
<evidence type="ECO:0000313" key="2">
    <source>
        <dbReference type="EMBL" id="MBK1792600.1"/>
    </source>
</evidence>
<dbReference type="AlphaFoldDB" id="A0A8J7SK45"/>
<evidence type="ECO:0000256" key="1">
    <source>
        <dbReference type="SAM" id="Phobius"/>
    </source>
</evidence>
<accession>A0A8J7SK45</accession>